<feature type="transmembrane region" description="Helical" evidence="1">
    <location>
        <begin position="74"/>
        <end position="94"/>
    </location>
</feature>
<evidence type="ECO:0000313" key="2">
    <source>
        <dbReference type="EMBL" id="TQN07055.1"/>
    </source>
</evidence>
<accession>A0A543LIC8</accession>
<sequence>MISFLLLAGGLLVLVVITLAWLEPVELLRPSRRSQLIAGLVGGGVSALVLLSLRSGPDGMAVVVHPTATAFLGLYFGPLAALVSAAIALAAQLALPQPPWGAAISVLAGAFLAASLSRSCPRSLFEDTSGGQLLASHSASHVSPRLFLLGAALGRGNTARVDRPCQAQQMLRNLPA</sequence>
<reference evidence="2 3" key="1">
    <citation type="submission" date="2019-06" db="EMBL/GenBank/DDBJ databases">
        <title>Genomic Encyclopedia of Archaeal and Bacterial Type Strains, Phase II (KMG-II): from individual species to whole genera.</title>
        <authorList>
            <person name="Goeker M."/>
        </authorList>
    </citation>
    <scope>NUCLEOTIDE SEQUENCE [LARGE SCALE GENOMIC DNA]</scope>
    <source>
        <strain evidence="2 3">DSM 7270</strain>
    </source>
</reference>
<keyword evidence="1" id="KW-1133">Transmembrane helix</keyword>
<organism evidence="2 3">
    <name type="scientific">Acidovorax temperans</name>
    <dbReference type="NCBI Taxonomy" id="80878"/>
    <lineage>
        <taxon>Bacteria</taxon>
        <taxon>Pseudomonadati</taxon>
        <taxon>Pseudomonadota</taxon>
        <taxon>Betaproteobacteria</taxon>
        <taxon>Burkholderiales</taxon>
        <taxon>Comamonadaceae</taxon>
        <taxon>Acidovorax</taxon>
    </lineage>
</organism>
<gene>
    <name evidence="2" type="ORF">BDD18_0135</name>
</gene>
<evidence type="ECO:0000313" key="3">
    <source>
        <dbReference type="Proteomes" id="UP000316993"/>
    </source>
</evidence>
<keyword evidence="1" id="KW-0812">Transmembrane</keyword>
<dbReference type="AlphaFoldDB" id="A0A543LIC8"/>
<evidence type="ECO:0000256" key="1">
    <source>
        <dbReference type="SAM" id="Phobius"/>
    </source>
</evidence>
<comment type="caution">
    <text evidence="2">The sequence shown here is derived from an EMBL/GenBank/DDBJ whole genome shotgun (WGS) entry which is preliminary data.</text>
</comment>
<dbReference type="Proteomes" id="UP000316993">
    <property type="component" value="Unassembled WGS sequence"/>
</dbReference>
<feature type="transmembrane region" description="Helical" evidence="1">
    <location>
        <begin position="36"/>
        <end position="53"/>
    </location>
</feature>
<name>A0A543LIC8_9BURK</name>
<keyword evidence="1" id="KW-0472">Membrane</keyword>
<feature type="transmembrane region" description="Helical" evidence="1">
    <location>
        <begin position="100"/>
        <end position="117"/>
    </location>
</feature>
<dbReference type="EMBL" id="VFPV01000001">
    <property type="protein sequence ID" value="TQN07055.1"/>
    <property type="molecule type" value="Genomic_DNA"/>
</dbReference>
<proteinExistence type="predicted"/>
<protein>
    <submittedName>
        <fullName evidence="2">Uncharacterized protein</fullName>
    </submittedName>
</protein>